<dbReference type="Pfam" id="PF00535">
    <property type="entry name" value="Glycos_transf_2"/>
    <property type="match status" value="1"/>
</dbReference>
<name>A0ABR7RQH1_9PROT</name>
<dbReference type="PANTHER" id="PTHR46656:SF3">
    <property type="entry name" value="PUTATIVE-RELATED"/>
    <property type="match status" value="1"/>
</dbReference>
<dbReference type="Pfam" id="PF13692">
    <property type="entry name" value="Glyco_trans_1_4"/>
    <property type="match status" value="1"/>
</dbReference>
<comment type="caution">
    <text evidence="2">The sequence shown here is derived from an EMBL/GenBank/DDBJ whole genome shotgun (WGS) entry which is preliminary data.</text>
</comment>
<evidence type="ECO:0000313" key="3">
    <source>
        <dbReference type="Proteomes" id="UP000626026"/>
    </source>
</evidence>
<keyword evidence="3" id="KW-1185">Reference proteome</keyword>
<dbReference type="SUPFAM" id="SSF53756">
    <property type="entry name" value="UDP-Glycosyltransferase/glycogen phosphorylase"/>
    <property type="match status" value="2"/>
</dbReference>
<dbReference type="CDD" id="cd00761">
    <property type="entry name" value="Glyco_tranf_GTA_type"/>
    <property type="match status" value="1"/>
</dbReference>
<proteinExistence type="predicted"/>
<dbReference type="PANTHER" id="PTHR46656">
    <property type="entry name" value="PUTATIVE-RELATED"/>
    <property type="match status" value="1"/>
</dbReference>
<reference evidence="2 3" key="1">
    <citation type="journal article" date="2013" name="Int. J. Syst. Evol. Microbiol.">
        <title>Roseomonas aerophila sp. nov., isolated from air.</title>
        <authorList>
            <person name="Kim S.J."/>
            <person name="Weon H.Y."/>
            <person name="Ahn J.H."/>
            <person name="Hong S.B."/>
            <person name="Seok S.J."/>
            <person name="Whang K.S."/>
            <person name="Kwon S.W."/>
        </authorList>
    </citation>
    <scope>NUCLEOTIDE SEQUENCE [LARGE SCALE GENOMIC DNA]</scope>
    <source>
        <strain evidence="2 3">NBRC 108923</strain>
    </source>
</reference>
<gene>
    <name evidence="2" type="ORF">IBL26_18600</name>
</gene>
<dbReference type="Proteomes" id="UP000626026">
    <property type="component" value="Unassembled WGS sequence"/>
</dbReference>
<dbReference type="SUPFAM" id="SSF53448">
    <property type="entry name" value="Nucleotide-diphospho-sugar transferases"/>
    <property type="match status" value="1"/>
</dbReference>
<dbReference type="EMBL" id="JACTVA010000040">
    <property type="protein sequence ID" value="MBC9208864.1"/>
    <property type="molecule type" value="Genomic_DNA"/>
</dbReference>
<dbReference type="RefSeq" id="WP_187786014.1">
    <property type="nucleotide sequence ID" value="NZ_JACTVA010000040.1"/>
</dbReference>
<dbReference type="Gene3D" id="3.90.550.10">
    <property type="entry name" value="Spore Coat Polysaccharide Biosynthesis Protein SpsA, Chain A"/>
    <property type="match status" value="1"/>
</dbReference>
<dbReference type="InterPro" id="IPR001173">
    <property type="entry name" value="Glyco_trans_2-like"/>
</dbReference>
<dbReference type="InterPro" id="IPR029044">
    <property type="entry name" value="Nucleotide-diphossugar_trans"/>
</dbReference>
<evidence type="ECO:0000259" key="1">
    <source>
        <dbReference type="Pfam" id="PF00535"/>
    </source>
</evidence>
<dbReference type="CDD" id="cd03801">
    <property type="entry name" value="GT4_PimA-like"/>
    <property type="match status" value="1"/>
</dbReference>
<evidence type="ECO:0000313" key="2">
    <source>
        <dbReference type="EMBL" id="MBC9208864.1"/>
    </source>
</evidence>
<feature type="domain" description="Glycosyltransferase 2-like" evidence="1">
    <location>
        <begin position="5"/>
        <end position="113"/>
    </location>
</feature>
<dbReference type="Gene3D" id="3.40.50.2000">
    <property type="entry name" value="Glycogen Phosphorylase B"/>
    <property type="match status" value="3"/>
</dbReference>
<protein>
    <submittedName>
        <fullName evidence="2">Glycosyltransferase</fullName>
    </submittedName>
</protein>
<organism evidence="2 3">
    <name type="scientific">Teichococcus aerophilus</name>
    <dbReference type="NCBI Taxonomy" id="1224513"/>
    <lineage>
        <taxon>Bacteria</taxon>
        <taxon>Pseudomonadati</taxon>
        <taxon>Pseudomonadota</taxon>
        <taxon>Alphaproteobacteria</taxon>
        <taxon>Acetobacterales</taxon>
        <taxon>Roseomonadaceae</taxon>
        <taxon>Roseomonas</taxon>
    </lineage>
</organism>
<sequence length="892" mass="97090">MSRISCIMPTRDRGEFVAQAVRYFLRQDHPDKELIVVDDGAEPVRNLLPDDAPITYIRLEGRTPLGAKRNMACEAARGTHIAHWDDDDWCAPDRLSRQLATLRQTGAAVSGARDMLHYVPLTGEAWMYRRPAGDPPSFCGGSLLYERAAWQANPFLAVDVGEDEAFMRGVPATRQAPIDASSLYVAVLHQGNTAPRRLKGPRWERRPLEEVTRLLASDRAFYAGLRKGGAAPAAPRPPGDDITLVAPFVVYDGYGSLAEHLALGLVEAGAKVSLQPLAVDPAGLAPATRALLARQPATAPRGPVLYFACPGAELERYAGAQDLFISTMWEASLLPPGWAAALNRARAVLVPSRFLVDVCRRSGVTVPVDVVMPGVDPAIYAPVQRPERQMFTTLLVATMIGRKHAREAVGAWRRAFADDPEARLLIKSRFRHGHFASDDPRIRFVDENRPSRGIADLYAEADVLLALGSEGFGLPLVEGMATGLPVVAFDSEGQADICEDARGLVLPVARAGMEPCEDTPFGPGGVRGVPDVEQAAAQLRWAATHRQEARQMGAEAARWVARHRDVRNMGPATLEVMEARLTRPRPLARRVVLWTSSLGRPCGVAEYAAAVAACAGPRATAVGREPDLAGAAVLQIEHEFGLFTDAEMSRALALARHQRVPTVVTEHTVMPHASPWEAEAGALVSLTARGAEMLRRRLPGARVAHIPHGRPTWFPPRKTQRGRVIGAFGFLGRHKGFWRLLDVLRALPGTELLMFSHTQDPRLEAEWEQASRGLKVRRVRDYSPAEYCAARLAAEADVVAYHYDGTAHVSASGAIGVGLASGVPVLASTAKWFEEFGEAVHREADPVAGIARLLEDTALRDRTAAAAQDFCHANDWASSARRHRALWDELAR</sequence>
<accession>A0ABR7RQH1</accession>